<dbReference type="Proteomes" id="UP000032352">
    <property type="component" value="Chromosome"/>
</dbReference>
<dbReference type="PANTHER" id="PTHR22777:SF4">
    <property type="entry name" value="UPF0053 PROTEIN SLL1254"/>
    <property type="match status" value="1"/>
</dbReference>
<dbReference type="AlphaFoldDB" id="A0AAF0CAZ9"/>
<proteinExistence type="predicted"/>
<feature type="domain" description="CNNM transmembrane" evidence="11">
    <location>
        <begin position="1"/>
        <end position="179"/>
    </location>
</feature>
<evidence type="ECO:0000256" key="1">
    <source>
        <dbReference type="ARBA" id="ARBA00004141"/>
    </source>
</evidence>
<evidence type="ECO:0000313" key="12">
    <source>
        <dbReference type="EMBL" id="WDE07408.1"/>
    </source>
</evidence>
<evidence type="ECO:0000256" key="5">
    <source>
        <dbReference type="ARBA" id="ARBA00023122"/>
    </source>
</evidence>
<dbReference type="PROSITE" id="PS51846">
    <property type="entry name" value="CNNM"/>
    <property type="match status" value="1"/>
</dbReference>
<evidence type="ECO:0000259" key="10">
    <source>
        <dbReference type="PROSITE" id="PS51371"/>
    </source>
</evidence>
<evidence type="ECO:0000256" key="9">
    <source>
        <dbReference type="SAM" id="Phobius"/>
    </source>
</evidence>
<reference evidence="12 13" key="2">
    <citation type="journal article" date="2022" name="Mar. Drugs">
        <title>Bioassay-Guided Fractionation Leads to the Detection of Cholic Acid Generated by the Rare Thalassomonas sp.</title>
        <authorList>
            <person name="Pheiffer F."/>
            <person name="Schneider Y.K."/>
            <person name="Hansen E.H."/>
            <person name="Andersen J.H."/>
            <person name="Isaksson J."/>
            <person name="Busche T."/>
            <person name="R C."/>
            <person name="Kalinowski J."/>
            <person name="Zyl L.V."/>
            <person name="Trindade M."/>
        </authorList>
    </citation>
    <scope>NUCLEOTIDE SEQUENCE [LARGE SCALE GENOMIC DNA]</scope>
    <source>
        <strain evidence="12 13">XOM25</strain>
    </source>
</reference>
<feature type="domain" description="CBS" evidence="10">
    <location>
        <begin position="263"/>
        <end position="321"/>
    </location>
</feature>
<comment type="subcellular location">
    <subcellularLocation>
        <location evidence="1">Membrane</location>
        <topology evidence="1">Multi-pass membrane protein</topology>
    </subcellularLocation>
</comment>
<evidence type="ECO:0000256" key="6">
    <source>
        <dbReference type="ARBA" id="ARBA00023136"/>
    </source>
</evidence>
<evidence type="ECO:0000256" key="2">
    <source>
        <dbReference type="ARBA" id="ARBA00022692"/>
    </source>
</evidence>
<dbReference type="InterPro" id="IPR002550">
    <property type="entry name" value="CNNM"/>
</dbReference>
<feature type="transmembrane region" description="Helical" evidence="9">
    <location>
        <begin position="87"/>
        <end position="107"/>
    </location>
</feature>
<keyword evidence="3" id="KW-0677">Repeat</keyword>
<evidence type="ECO:0000259" key="11">
    <source>
        <dbReference type="PROSITE" id="PS51846"/>
    </source>
</evidence>
<dbReference type="CDD" id="cd04590">
    <property type="entry name" value="CBS_pair_CorC_HlyC_assoc"/>
    <property type="match status" value="1"/>
</dbReference>
<dbReference type="PROSITE" id="PS51371">
    <property type="entry name" value="CBS"/>
    <property type="match status" value="2"/>
</dbReference>
<dbReference type="Pfam" id="PF01595">
    <property type="entry name" value="CNNM"/>
    <property type="match status" value="1"/>
</dbReference>
<reference evidence="12 13" key="1">
    <citation type="journal article" date="2015" name="Genome Announc.">
        <title>Draft Genome Sequences of Marine Isolates of Thalassomonas viridans and Thalassomonas actiniarum.</title>
        <authorList>
            <person name="Olonade I."/>
            <person name="van Zyl L.J."/>
            <person name="Trindade M."/>
        </authorList>
    </citation>
    <scope>NUCLEOTIDE SEQUENCE [LARGE SCALE GENOMIC DNA]</scope>
    <source>
        <strain evidence="12 13">XOM25</strain>
    </source>
</reference>
<protein>
    <submittedName>
        <fullName evidence="12">HlyC/CorC family transporter</fullName>
    </submittedName>
</protein>
<sequence length="351" mass="39216">MLLLIAFIAIALIFSFLCSIAEAVILSVTSAHIAILEQEGKSSGPLLARLKGEINKPLAAILTLNTIAHTVGAAGAGSQATKIFGEAYLGIISAVLTFLILIFSEIIPKTLGAHYWKQLAPITAHSLHWLIYLLYPFVKLSEKITSGLAQEPTLTGFSRSEFAAMAELSEKEGHLVPYESLIVQNILLLKKLRVKDAMTPRTVLFSLPDSLDVAGFYYKCCHQRFSRIPIYQEERDNVVGYVLRSDILLAQLRGNDDKPIKDYCRHMPTLLSTMTLSQAFDEFNRHKSHIMLAVNEYGSVEGILTLEDLMETILGIEIVDEGDKDEDMQKLARQLWRKRVKKMGLKIPEEE</sequence>
<organism evidence="12 13">
    <name type="scientific">Thalassomonas viridans</name>
    <dbReference type="NCBI Taxonomy" id="137584"/>
    <lineage>
        <taxon>Bacteria</taxon>
        <taxon>Pseudomonadati</taxon>
        <taxon>Pseudomonadota</taxon>
        <taxon>Gammaproteobacteria</taxon>
        <taxon>Alteromonadales</taxon>
        <taxon>Colwelliaceae</taxon>
        <taxon>Thalassomonas</taxon>
    </lineage>
</organism>
<evidence type="ECO:0000256" key="3">
    <source>
        <dbReference type="ARBA" id="ARBA00022737"/>
    </source>
</evidence>
<keyword evidence="2 8" id="KW-0812">Transmembrane</keyword>
<dbReference type="RefSeq" id="WP_044837897.1">
    <property type="nucleotide sequence ID" value="NZ_CP059733.1"/>
</dbReference>
<evidence type="ECO:0000256" key="8">
    <source>
        <dbReference type="PROSITE-ProRule" id="PRU01193"/>
    </source>
</evidence>
<dbReference type="KEGG" id="tvd:SG34_011260"/>
<dbReference type="PANTHER" id="PTHR22777">
    <property type="entry name" value="HEMOLYSIN-RELATED"/>
    <property type="match status" value="1"/>
</dbReference>
<gene>
    <name evidence="12" type="ORF">SG34_011260</name>
</gene>
<evidence type="ECO:0000256" key="4">
    <source>
        <dbReference type="ARBA" id="ARBA00022989"/>
    </source>
</evidence>
<dbReference type="InterPro" id="IPR046342">
    <property type="entry name" value="CBS_dom_sf"/>
</dbReference>
<dbReference type="InterPro" id="IPR044751">
    <property type="entry name" value="Ion_transp-like_CBS"/>
</dbReference>
<name>A0AAF0CAZ9_9GAMM</name>
<keyword evidence="13" id="KW-1185">Reference proteome</keyword>
<keyword evidence="5 7" id="KW-0129">CBS domain</keyword>
<dbReference type="InterPro" id="IPR000644">
    <property type="entry name" value="CBS_dom"/>
</dbReference>
<feature type="domain" description="CBS" evidence="10">
    <location>
        <begin position="198"/>
        <end position="258"/>
    </location>
</feature>
<dbReference type="EMBL" id="CP059733">
    <property type="protein sequence ID" value="WDE07408.1"/>
    <property type="molecule type" value="Genomic_DNA"/>
</dbReference>
<dbReference type="Pfam" id="PF00571">
    <property type="entry name" value="CBS"/>
    <property type="match status" value="1"/>
</dbReference>
<dbReference type="Gene3D" id="3.10.580.10">
    <property type="entry name" value="CBS-domain"/>
    <property type="match status" value="1"/>
</dbReference>
<dbReference type="GO" id="GO:0005886">
    <property type="term" value="C:plasma membrane"/>
    <property type="evidence" value="ECO:0007669"/>
    <property type="project" value="TreeGrafter"/>
</dbReference>
<accession>A0AAF0CAZ9</accession>
<keyword evidence="4 8" id="KW-1133">Transmembrane helix</keyword>
<evidence type="ECO:0000256" key="7">
    <source>
        <dbReference type="PROSITE-ProRule" id="PRU00703"/>
    </source>
</evidence>
<dbReference type="SUPFAM" id="SSF54631">
    <property type="entry name" value="CBS-domain pair"/>
    <property type="match status" value="1"/>
</dbReference>
<evidence type="ECO:0000313" key="13">
    <source>
        <dbReference type="Proteomes" id="UP000032352"/>
    </source>
</evidence>
<keyword evidence="6 8" id="KW-0472">Membrane</keyword>